<name>A0A059ATN0_EUCGR</name>
<feature type="region of interest" description="Disordered" evidence="1">
    <location>
        <begin position="58"/>
        <end position="79"/>
    </location>
</feature>
<dbReference type="InterPro" id="IPR052575">
    <property type="entry name" value="SSU_processome_comp_20"/>
</dbReference>
<dbReference type="SUPFAM" id="SSF48371">
    <property type="entry name" value="ARM repeat"/>
    <property type="match status" value="1"/>
</dbReference>
<dbReference type="OMA" id="YEEIMPL"/>
<dbReference type="PANTHER" id="PTHR17695">
    <property type="entry name" value="SMALL SUBUNIT PROCESSOME COMPONENT 20 HOMOLOG"/>
    <property type="match status" value="1"/>
</dbReference>
<dbReference type="STRING" id="71139.A0A059ATN0"/>
<sequence length="256" mass="29151">MAQPGPPVDKSVSINPLTFLLNPQDPNVHISARRNSARAPPSSSLSLSLSSLFSSRSARLRRRGSPARLSGPAMATPSDAQAVKSLNTAPGRRRFVFKTFSQRLEEIEIDVYKSLDRIKSEPSEGSSFFRDCLVEWRELNTTEDFISYYEEIMPLVQTLPLVLLHKEVIISKLLSRLQMKARLSLEPIIRLISALSRDLLEDFFPFLPRIVDSLVSLLENGADKETEIIEQIFCSWSSMMMYLQKYLRRDIVYVLK</sequence>
<accession>A0A059ATN0</accession>
<dbReference type="PANTHER" id="PTHR17695:SF11">
    <property type="entry name" value="SMALL SUBUNIT PROCESSOME COMPONENT 20 HOMOLOG"/>
    <property type="match status" value="1"/>
</dbReference>
<protein>
    <submittedName>
        <fullName evidence="2">Uncharacterized protein</fullName>
    </submittedName>
</protein>
<dbReference type="InterPro" id="IPR016024">
    <property type="entry name" value="ARM-type_fold"/>
</dbReference>
<dbReference type="AlphaFoldDB" id="A0A059ATN0"/>
<evidence type="ECO:0000256" key="1">
    <source>
        <dbReference type="SAM" id="MobiDB-lite"/>
    </source>
</evidence>
<evidence type="ECO:0000313" key="2">
    <source>
        <dbReference type="EMBL" id="KCW57218.1"/>
    </source>
</evidence>
<dbReference type="Gramene" id="KCW57218">
    <property type="protein sequence ID" value="KCW57218"/>
    <property type="gene ID" value="EUGRSUZ_H00030"/>
</dbReference>
<organism evidence="2">
    <name type="scientific">Eucalyptus grandis</name>
    <name type="common">Flooded gum</name>
    <dbReference type="NCBI Taxonomy" id="71139"/>
    <lineage>
        <taxon>Eukaryota</taxon>
        <taxon>Viridiplantae</taxon>
        <taxon>Streptophyta</taxon>
        <taxon>Embryophyta</taxon>
        <taxon>Tracheophyta</taxon>
        <taxon>Spermatophyta</taxon>
        <taxon>Magnoliopsida</taxon>
        <taxon>eudicotyledons</taxon>
        <taxon>Gunneridae</taxon>
        <taxon>Pentapetalae</taxon>
        <taxon>rosids</taxon>
        <taxon>malvids</taxon>
        <taxon>Myrtales</taxon>
        <taxon>Myrtaceae</taxon>
        <taxon>Myrtoideae</taxon>
        <taxon>Eucalypteae</taxon>
        <taxon>Eucalyptus</taxon>
    </lineage>
</organism>
<gene>
    <name evidence="2" type="ORF">EUGRSUZ_H00030</name>
</gene>
<proteinExistence type="predicted"/>
<dbReference type="EMBL" id="KK198760">
    <property type="protein sequence ID" value="KCW57218.1"/>
    <property type="molecule type" value="Genomic_DNA"/>
</dbReference>
<reference evidence="2" key="1">
    <citation type="submission" date="2013-07" db="EMBL/GenBank/DDBJ databases">
        <title>The genome of Eucalyptus grandis.</title>
        <authorList>
            <person name="Schmutz J."/>
            <person name="Hayes R."/>
            <person name="Myburg A."/>
            <person name="Tuskan G."/>
            <person name="Grattapaglia D."/>
            <person name="Rokhsar D.S."/>
        </authorList>
    </citation>
    <scope>NUCLEOTIDE SEQUENCE</scope>
    <source>
        <tissue evidence="2">Leaf extractions</tissue>
    </source>
</reference>
<dbReference type="InParanoid" id="A0A059ATN0"/>